<dbReference type="GO" id="GO:0004523">
    <property type="term" value="F:RNA-DNA hybrid ribonuclease activity"/>
    <property type="evidence" value="ECO:0007669"/>
    <property type="project" value="UniProtKB-UniRule"/>
</dbReference>
<dbReference type="Gene3D" id="3.30.420.10">
    <property type="entry name" value="Ribonuclease H-like superfamily/Ribonuclease H"/>
    <property type="match status" value="1"/>
</dbReference>
<evidence type="ECO:0000256" key="10">
    <source>
        <dbReference type="ARBA" id="ARBA00022723"/>
    </source>
</evidence>
<dbReference type="GO" id="GO:0030145">
    <property type="term" value="F:manganese ion binding"/>
    <property type="evidence" value="ECO:0007669"/>
    <property type="project" value="UniProtKB-UniRule"/>
</dbReference>
<dbReference type="PANTHER" id="PTHR10954">
    <property type="entry name" value="RIBONUCLEASE H2 SUBUNIT A"/>
    <property type="match status" value="1"/>
</dbReference>
<evidence type="ECO:0000256" key="3">
    <source>
        <dbReference type="ARBA" id="ARBA00004065"/>
    </source>
</evidence>
<dbReference type="Pfam" id="PF01351">
    <property type="entry name" value="RNase_HII"/>
    <property type="match status" value="1"/>
</dbReference>
<dbReference type="SUPFAM" id="SSF53098">
    <property type="entry name" value="Ribonuclease H-like"/>
    <property type="match status" value="1"/>
</dbReference>
<comment type="cofactor">
    <cofactor evidence="14 15">
        <name>Mn(2+)</name>
        <dbReference type="ChEBI" id="CHEBI:29035"/>
    </cofactor>
    <cofactor evidence="14 15">
        <name>Mg(2+)</name>
        <dbReference type="ChEBI" id="CHEBI:18420"/>
    </cofactor>
    <text evidence="14 15">Manganese or magnesium. Binds 1 divalent metal ion per monomer in the absence of substrate. May bind a second metal ion after substrate binding.</text>
</comment>
<dbReference type="CDD" id="cd07182">
    <property type="entry name" value="RNase_HII_bacteria_HII_like"/>
    <property type="match status" value="1"/>
</dbReference>
<dbReference type="GO" id="GO:0005737">
    <property type="term" value="C:cytoplasm"/>
    <property type="evidence" value="ECO:0007669"/>
    <property type="project" value="UniProtKB-SubCell"/>
</dbReference>
<evidence type="ECO:0000313" key="18">
    <source>
        <dbReference type="EMBL" id="TMQ65623.1"/>
    </source>
</evidence>
<name>A0A538TPR5_UNCEI</name>
<keyword evidence="8 14" id="KW-0963">Cytoplasm</keyword>
<keyword evidence="9 14" id="KW-0540">Nuclease</keyword>
<dbReference type="HAMAP" id="MF_00052_B">
    <property type="entry name" value="RNase_HII_B"/>
    <property type="match status" value="1"/>
</dbReference>
<evidence type="ECO:0000256" key="2">
    <source>
        <dbReference type="ARBA" id="ARBA00001946"/>
    </source>
</evidence>
<feature type="domain" description="RNase H type-2" evidence="17">
    <location>
        <begin position="19"/>
        <end position="208"/>
    </location>
</feature>
<dbReference type="NCBIfam" id="NF000595">
    <property type="entry name" value="PRK00015.1-3"/>
    <property type="match status" value="1"/>
</dbReference>
<comment type="caution">
    <text evidence="18">The sequence shown here is derived from an EMBL/GenBank/DDBJ whole genome shotgun (WGS) entry which is preliminary data.</text>
</comment>
<evidence type="ECO:0000256" key="1">
    <source>
        <dbReference type="ARBA" id="ARBA00000077"/>
    </source>
</evidence>
<reference evidence="18 19" key="1">
    <citation type="journal article" date="2019" name="Nat. Microbiol.">
        <title>Mediterranean grassland soil C-N compound turnover is dependent on rainfall and depth, and is mediated by genomically divergent microorganisms.</title>
        <authorList>
            <person name="Diamond S."/>
            <person name="Andeer P.F."/>
            <person name="Li Z."/>
            <person name="Crits-Christoph A."/>
            <person name="Burstein D."/>
            <person name="Anantharaman K."/>
            <person name="Lane K.R."/>
            <person name="Thomas B.C."/>
            <person name="Pan C."/>
            <person name="Northen T.R."/>
            <person name="Banfield J.F."/>
        </authorList>
    </citation>
    <scope>NUCLEOTIDE SEQUENCE [LARGE SCALE GENOMIC DNA]</scope>
    <source>
        <strain evidence="18">WS_9</strain>
    </source>
</reference>
<evidence type="ECO:0000259" key="17">
    <source>
        <dbReference type="PROSITE" id="PS51975"/>
    </source>
</evidence>
<keyword evidence="11 14" id="KW-0255">Endonuclease</keyword>
<sequence length="212" mass="23012">MARRRLVRFDDEFRALWGDLLAGIDEVGRGPLAGPVVAACVALKPGTKLRGVRDSKTLTAPKREEAAARIRAEAVAVGVGIASVVEVDAFNIRMAALLAMRRSLEALGLEPQGLLVDGRDEIWTSIPCKAVVDGDALSQAVAAASIVAKVTRDALMNEDDARFPLYGFSQHKGYGTPEHLEALRLHGPCLIHRKSFRPVRELLFVQEAFEGF</sequence>
<dbReference type="InterPro" id="IPR022898">
    <property type="entry name" value="RNase_HII"/>
</dbReference>
<evidence type="ECO:0000256" key="9">
    <source>
        <dbReference type="ARBA" id="ARBA00022722"/>
    </source>
</evidence>
<dbReference type="Proteomes" id="UP000317691">
    <property type="component" value="Unassembled WGS sequence"/>
</dbReference>
<dbReference type="EMBL" id="VBOZ01000012">
    <property type="protein sequence ID" value="TMQ65623.1"/>
    <property type="molecule type" value="Genomic_DNA"/>
</dbReference>
<comment type="catalytic activity">
    <reaction evidence="1 14 15 16">
        <text>Endonucleolytic cleavage to 5'-phosphomonoester.</text>
        <dbReference type="EC" id="3.1.26.4"/>
    </reaction>
</comment>
<evidence type="ECO:0000313" key="19">
    <source>
        <dbReference type="Proteomes" id="UP000317691"/>
    </source>
</evidence>
<evidence type="ECO:0000256" key="16">
    <source>
        <dbReference type="RuleBase" id="RU003515"/>
    </source>
</evidence>
<dbReference type="GO" id="GO:0003723">
    <property type="term" value="F:RNA binding"/>
    <property type="evidence" value="ECO:0007669"/>
    <property type="project" value="UniProtKB-UniRule"/>
</dbReference>
<feature type="binding site" evidence="14 15">
    <location>
        <position position="117"/>
    </location>
    <ligand>
        <name>a divalent metal cation</name>
        <dbReference type="ChEBI" id="CHEBI:60240"/>
    </ligand>
</feature>
<evidence type="ECO:0000256" key="15">
    <source>
        <dbReference type="PROSITE-ProRule" id="PRU01319"/>
    </source>
</evidence>
<dbReference type="InterPro" id="IPR024567">
    <property type="entry name" value="RNase_HII/HIII_dom"/>
</dbReference>
<evidence type="ECO:0000256" key="14">
    <source>
        <dbReference type="HAMAP-Rule" id="MF_00052"/>
    </source>
</evidence>
<evidence type="ECO:0000256" key="13">
    <source>
        <dbReference type="ARBA" id="ARBA00023211"/>
    </source>
</evidence>
<gene>
    <name evidence="14" type="primary">rnhB</name>
    <name evidence="18" type="ORF">E6K79_04650</name>
</gene>
<dbReference type="GO" id="GO:0032299">
    <property type="term" value="C:ribonuclease H2 complex"/>
    <property type="evidence" value="ECO:0007669"/>
    <property type="project" value="TreeGrafter"/>
</dbReference>
<dbReference type="PANTHER" id="PTHR10954:SF18">
    <property type="entry name" value="RIBONUCLEASE HII"/>
    <property type="match status" value="1"/>
</dbReference>
<evidence type="ECO:0000256" key="5">
    <source>
        <dbReference type="ARBA" id="ARBA00007383"/>
    </source>
</evidence>
<keyword evidence="13 14" id="KW-0464">Manganese</keyword>
<organism evidence="18 19">
    <name type="scientific">Eiseniibacteriota bacterium</name>
    <dbReference type="NCBI Taxonomy" id="2212470"/>
    <lineage>
        <taxon>Bacteria</taxon>
        <taxon>Candidatus Eiseniibacteriota</taxon>
    </lineage>
</organism>
<comment type="subcellular location">
    <subcellularLocation>
        <location evidence="4 14">Cytoplasm</location>
    </subcellularLocation>
</comment>
<evidence type="ECO:0000256" key="4">
    <source>
        <dbReference type="ARBA" id="ARBA00004496"/>
    </source>
</evidence>
<comment type="cofactor">
    <cofactor evidence="2">
        <name>Mg(2+)</name>
        <dbReference type="ChEBI" id="CHEBI:18420"/>
    </cofactor>
</comment>
<dbReference type="InterPro" id="IPR012337">
    <property type="entry name" value="RNaseH-like_sf"/>
</dbReference>
<dbReference type="GO" id="GO:0006298">
    <property type="term" value="P:mismatch repair"/>
    <property type="evidence" value="ECO:0007669"/>
    <property type="project" value="TreeGrafter"/>
</dbReference>
<dbReference type="InterPro" id="IPR036397">
    <property type="entry name" value="RNaseH_sf"/>
</dbReference>
<evidence type="ECO:0000256" key="6">
    <source>
        <dbReference type="ARBA" id="ARBA00012180"/>
    </source>
</evidence>
<keyword evidence="10 14" id="KW-0479">Metal-binding</keyword>
<feature type="binding site" evidence="14 15">
    <location>
        <position position="25"/>
    </location>
    <ligand>
        <name>a divalent metal cation</name>
        <dbReference type="ChEBI" id="CHEBI:60240"/>
    </ligand>
</feature>
<comment type="similarity">
    <text evidence="5 14 16">Belongs to the RNase HII family.</text>
</comment>
<evidence type="ECO:0000256" key="8">
    <source>
        <dbReference type="ARBA" id="ARBA00022490"/>
    </source>
</evidence>
<evidence type="ECO:0000256" key="12">
    <source>
        <dbReference type="ARBA" id="ARBA00022801"/>
    </source>
</evidence>
<dbReference type="PROSITE" id="PS51975">
    <property type="entry name" value="RNASE_H_2"/>
    <property type="match status" value="1"/>
</dbReference>
<accession>A0A538TPR5</accession>
<protein>
    <recommendedName>
        <fullName evidence="7 14">Ribonuclease HII</fullName>
        <shortName evidence="14">RNase HII</shortName>
        <ecNumber evidence="6 14">3.1.26.4</ecNumber>
    </recommendedName>
</protein>
<dbReference type="EC" id="3.1.26.4" evidence="6 14"/>
<keyword evidence="12 14" id="KW-0378">Hydrolase</keyword>
<dbReference type="InterPro" id="IPR001352">
    <property type="entry name" value="RNase_HII/HIII"/>
</dbReference>
<comment type="function">
    <text evidence="3 14 16">Endonuclease that specifically degrades the RNA of RNA-DNA hybrids.</text>
</comment>
<dbReference type="GO" id="GO:0043137">
    <property type="term" value="P:DNA replication, removal of RNA primer"/>
    <property type="evidence" value="ECO:0007669"/>
    <property type="project" value="TreeGrafter"/>
</dbReference>
<proteinExistence type="inferred from homology"/>
<feature type="binding site" evidence="14 15">
    <location>
        <position position="26"/>
    </location>
    <ligand>
        <name>a divalent metal cation</name>
        <dbReference type="ChEBI" id="CHEBI:60240"/>
    </ligand>
</feature>
<dbReference type="AlphaFoldDB" id="A0A538TPR5"/>
<evidence type="ECO:0000256" key="11">
    <source>
        <dbReference type="ARBA" id="ARBA00022759"/>
    </source>
</evidence>
<evidence type="ECO:0000256" key="7">
    <source>
        <dbReference type="ARBA" id="ARBA00019179"/>
    </source>
</evidence>